<dbReference type="InterPro" id="IPR004843">
    <property type="entry name" value="Calcineurin-like_PHP"/>
</dbReference>
<keyword evidence="1 3" id="KW-0732">Signal</keyword>
<feature type="domain" description="Purple acid phosphatase C-terminal" evidence="5">
    <location>
        <begin position="377"/>
        <end position="444"/>
    </location>
</feature>
<evidence type="ECO:0000313" key="8">
    <source>
        <dbReference type="Proteomes" id="UP000887568"/>
    </source>
</evidence>
<dbReference type="CDD" id="cd00839">
    <property type="entry name" value="MPP_PAPs"/>
    <property type="match status" value="1"/>
</dbReference>
<dbReference type="RefSeq" id="XP_038070337.1">
    <property type="nucleotide sequence ID" value="XM_038214409.1"/>
</dbReference>
<dbReference type="Gene3D" id="3.60.21.10">
    <property type="match status" value="1"/>
</dbReference>
<proteinExistence type="inferred from homology"/>
<dbReference type="RefSeq" id="XP_038070338.1">
    <property type="nucleotide sequence ID" value="XM_038214410.1"/>
</dbReference>
<dbReference type="InterPro" id="IPR025733">
    <property type="entry name" value="PAPs_C"/>
</dbReference>
<name>A0A914B351_PATMI</name>
<organism evidence="7 8">
    <name type="scientific">Patiria miniata</name>
    <name type="common">Bat star</name>
    <name type="synonym">Asterina miniata</name>
    <dbReference type="NCBI Taxonomy" id="46514"/>
    <lineage>
        <taxon>Eukaryota</taxon>
        <taxon>Metazoa</taxon>
        <taxon>Echinodermata</taxon>
        <taxon>Eleutherozoa</taxon>
        <taxon>Asterozoa</taxon>
        <taxon>Asteroidea</taxon>
        <taxon>Valvatacea</taxon>
        <taxon>Valvatida</taxon>
        <taxon>Asterinidae</taxon>
        <taxon>Patiria</taxon>
    </lineage>
</organism>
<dbReference type="RefSeq" id="XP_038070336.1">
    <property type="nucleotide sequence ID" value="XM_038214408.1"/>
</dbReference>
<dbReference type="OMA" id="EYMPNMG"/>
<evidence type="ECO:0000256" key="2">
    <source>
        <dbReference type="ARBA" id="ARBA00023180"/>
    </source>
</evidence>
<comment type="similarity">
    <text evidence="3">Belongs to the metallophosphoesterase superfamily. Purple acid phosphatase family.</text>
</comment>
<dbReference type="EnsemblMetazoa" id="XM_038214408.1">
    <property type="protein sequence ID" value="XP_038070336.1"/>
    <property type="gene ID" value="LOC119739449"/>
</dbReference>
<dbReference type="InterPro" id="IPR008963">
    <property type="entry name" value="Purple_acid_Pase-like_N"/>
</dbReference>
<dbReference type="Proteomes" id="UP000887568">
    <property type="component" value="Unplaced"/>
</dbReference>
<dbReference type="InterPro" id="IPR029052">
    <property type="entry name" value="Metallo-depent_PP-like"/>
</dbReference>
<dbReference type="OrthoDB" id="45007at2759"/>
<comment type="catalytic activity">
    <reaction evidence="3">
        <text>a phosphate monoester + H2O = an alcohol + phosphate</text>
        <dbReference type="Rhea" id="RHEA:15017"/>
        <dbReference type="ChEBI" id="CHEBI:15377"/>
        <dbReference type="ChEBI" id="CHEBI:30879"/>
        <dbReference type="ChEBI" id="CHEBI:43474"/>
        <dbReference type="ChEBI" id="CHEBI:67140"/>
        <dbReference type="EC" id="3.1.3.2"/>
    </reaction>
</comment>
<dbReference type="GO" id="GO:0003993">
    <property type="term" value="F:acid phosphatase activity"/>
    <property type="evidence" value="ECO:0007669"/>
    <property type="project" value="UniProtKB-EC"/>
</dbReference>
<dbReference type="AlphaFoldDB" id="A0A914B351"/>
<evidence type="ECO:0000259" key="6">
    <source>
        <dbReference type="Pfam" id="PF16656"/>
    </source>
</evidence>
<dbReference type="PANTHER" id="PTHR45867">
    <property type="entry name" value="PURPLE ACID PHOSPHATASE"/>
    <property type="match status" value="1"/>
</dbReference>
<keyword evidence="2" id="KW-0325">Glycoprotein</keyword>
<dbReference type="SUPFAM" id="SSF49363">
    <property type="entry name" value="Purple acid phosphatase, N-terminal domain"/>
    <property type="match status" value="1"/>
</dbReference>
<keyword evidence="8" id="KW-1185">Reference proteome</keyword>
<dbReference type="Pfam" id="PF16656">
    <property type="entry name" value="Pur_ac_phosph_N"/>
    <property type="match status" value="1"/>
</dbReference>
<protein>
    <recommendedName>
        <fullName evidence="3">Purple acid phosphatase</fullName>
        <ecNumber evidence="3">3.1.3.2</ecNumber>
    </recommendedName>
</protein>
<dbReference type="Gene3D" id="2.60.40.380">
    <property type="entry name" value="Purple acid phosphatase-like, N-terminal"/>
    <property type="match status" value="1"/>
</dbReference>
<dbReference type="EnsemblMetazoa" id="XM_038214409.1">
    <property type="protein sequence ID" value="XP_038070337.1"/>
    <property type="gene ID" value="LOC119739449"/>
</dbReference>
<dbReference type="Pfam" id="PF14008">
    <property type="entry name" value="Metallophos_C"/>
    <property type="match status" value="1"/>
</dbReference>
<sequence length="465" mass="52551">MDRKHILSLLFVLVFHAHVVYKIVGAPAADTVDHNEGQIRQPREPSNKKATAIPEQIHIALGDAVTEMVVMWSTQARSSSVVKYGPLLDSLNLVASGDCVEFSWLEGNAEGLQFIHRVKLRNLLPATNYSYKVESDSQESSMFTFATLPDTTDWSPTLLVFGDMGHVGGAPSLRLLNEAATKRTADVVIHVGDFAYDFHDEGGKVGDAFMNRIQHVASTIPYMTCPGNHEIPNSFSHYRYRFSMPSLPWPMPLEKMWFSFNVARAHFVSYSTEVYFTNGPVDEQYEWLLKDLEEANKPENRQLRPWIIAMGHRPMYCSNGNNDDCTNKGSKVRESLEELFFSQGVDIIIQGHEHSYERLWPVYMEQVYAENYTNPRAPVHIIGGAAGCNDWYGSCADPILFPRGPWSAFRSWLPGLYGIGKLILHNATHVQWQQLIALNGQIMDDVWIEQNHHGKFSTTPSDQDS</sequence>
<feature type="domain" description="Calcineurin-like phosphoesterase" evidence="4">
    <location>
        <begin position="157"/>
        <end position="356"/>
    </location>
</feature>
<dbReference type="InterPro" id="IPR015914">
    <property type="entry name" value="PAPs_N"/>
</dbReference>
<reference evidence="7" key="1">
    <citation type="submission" date="2022-11" db="UniProtKB">
        <authorList>
            <consortium name="EnsemblMetazoa"/>
        </authorList>
    </citation>
    <scope>IDENTIFICATION</scope>
</reference>
<evidence type="ECO:0000256" key="1">
    <source>
        <dbReference type="ARBA" id="ARBA00022729"/>
    </source>
</evidence>
<evidence type="ECO:0000259" key="4">
    <source>
        <dbReference type="Pfam" id="PF00149"/>
    </source>
</evidence>
<dbReference type="GO" id="GO:0046872">
    <property type="term" value="F:metal ion binding"/>
    <property type="evidence" value="ECO:0007669"/>
    <property type="project" value="InterPro"/>
</dbReference>
<dbReference type="EnsemblMetazoa" id="XM_038214410.1">
    <property type="protein sequence ID" value="XP_038070338.1"/>
    <property type="gene ID" value="LOC119739449"/>
</dbReference>
<keyword evidence="3" id="KW-0378">Hydrolase</keyword>
<dbReference type="PANTHER" id="PTHR45867:SF10">
    <property type="entry name" value="PURPLE ACID PHOSPHATASE"/>
    <property type="match status" value="1"/>
</dbReference>
<dbReference type="InterPro" id="IPR041792">
    <property type="entry name" value="MPP_PAP"/>
</dbReference>
<feature type="domain" description="Purple acid phosphatase N-terminal" evidence="6">
    <location>
        <begin position="54"/>
        <end position="147"/>
    </location>
</feature>
<feature type="chain" id="PRO_5039737649" description="Purple acid phosphatase" evidence="3">
    <location>
        <begin position="23"/>
        <end position="465"/>
    </location>
</feature>
<feature type="signal peptide" evidence="3">
    <location>
        <begin position="1"/>
        <end position="22"/>
    </location>
</feature>
<accession>A0A914B351</accession>
<dbReference type="GeneID" id="119739449"/>
<evidence type="ECO:0000256" key="3">
    <source>
        <dbReference type="RuleBase" id="RU361203"/>
    </source>
</evidence>
<dbReference type="SUPFAM" id="SSF56300">
    <property type="entry name" value="Metallo-dependent phosphatases"/>
    <property type="match status" value="1"/>
</dbReference>
<evidence type="ECO:0000313" key="7">
    <source>
        <dbReference type="EnsemblMetazoa" id="XP_038070338.1"/>
    </source>
</evidence>
<dbReference type="Pfam" id="PF00149">
    <property type="entry name" value="Metallophos"/>
    <property type="match status" value="1"/>
</dbReference>
<evidence type="ECO:0000259" key="5">
    <source>
        <dbReference type="Pfam" id="PF14008"/>
    </source>
</evidence>
<dbReference type="EC" id="3.1.3.2" evidence="3"/>